<feature type="chain" id="PRO_5023848869" evidence="2">
    <location>
        <begin position="26"/>
        <end position="261"/>
    </location>
</feature>
<sequence>MPQHPASSPRTSATSLFFIFSLAFSMNRNSQNFPMGSNTRNHPEEVNAQIGAQNAQTGARRASPRSAPTGSHPPLPSSIVKKTIVNGIKVHDYSFMGSWSTGSTFQIHNPTSICDSSSNNNDDTIGIRLDKNALMPSNRSPNPQNGNSGEPQFQNNSNELSPRNIDAVTGDQIGFSQVQHQKYSALPLPETCNVPIQSGFNGNRPMPIYLSTQTEFDQPRSRQGITAPRQTIPRLSGMLANATMDDNDKMVQKHDNSFYEN</sequence>
<evidence type="ECO:0000256" key="2">
    <source>
        <dbReference type="SAM" id="SignalP"/>
    </source>
</evidence>
<dbReference type="AlphaFoldDB" id="A0A5J4ZV20"/>
<reference evidence="3 4" key="1">
    <citation type="submission" date="2019-09" db="EMBL/GenBank/DDBJ databases">
        <title>A chromosome-level genome assembly of the Chinese tupelo Nyssa sinensis.</title>
        <authorList>
            <person name="Yang X."/>
            <person name="Kang M."/>
            <person name="Yang Y."/>
            <person name="Xiong H."/>
            <person name="Wang M."/>
            <person name="Zhang Z."/>
            <person name="Wang Z."/>
            <person name="Wu H."/>
            <person name="Ma T."/>
            <person name="Liu J."/>
            <person name="Xi Z."/>
        </authorList>
    </citation>
    <scope>NUCLEOTIDE SEQUENCE [LARGE SCALE GENOMIC DNA]</scope>
    <source>
        <strain evidence="3">J267</strain>
        <tissue evidence="3">Leaf</tissue>
    </source>
</reference>
<feature type="region of interest" description="Disordered" evidence="1">
    <location>
        <begin position="52"/>
        <end position="79"/>
    </location>
</feature>
<feature type="region of interest" description="Disordered" evidence="1">
    <location>
        <begin position="131"/>
        <end position="164"/>
    </location>
</feature>
<accession>A0A5J4ZV20</accession>
<evidence type="ECO:0000256" key="1">
    <source>
        <dbReference type="SAM" id="MobiDB-lite"/>
    </source>
</evidence>
<evidence type="ECO:0000313" key="4">
    <source>
        <dbReference type="Proteomes" id="UP000325577"/>
    </source>
</evidence>
<protein>
    <submittedName>
        <fullName evidence="3">Uncharacterized protein</fullName>
    </submittedName>
</protein>
<keyword evidence="4" id="KW-1185">Reference proteome</keyword>
<dbReference type="EMBL" id="CM018048">
    <property type="protein sequence ID" value="KAA8521646.1"/>
    <property type="molecule type" value="Genomic_DNA"/>
</dbReference>
<organism evidence="3 4">
    <name type="scientific">Nyssa sinensis</name>
    <dbReference type="NCBI Taxonomy" id="561372"/>
    <lineage>
        <taxon>Eukaryota</taxon>
        <taxon>Viridiplantae</taxon>
        <taxon>Streptophyta</taxon>
        <taxon>Embryophyta</taxon>
        <taxon>Tracheophyta</taxon>
        <taxon>Spermatophyta</taxon>
        <taxon>Magnoliopsida</taxon>
        <taxon>eudicotyledons</taxon>
        <taxon>Gunneridae</taxon>
        <taxon>Pentapetalae</taxon>
        <taxon>asterids</taxon>
        <taxon>Cornales</taxon>
        <taxon>Nyssaceae</taxon>
        <taxon>Nyssa</taxon>
    </lineage>
</organism>
<gene>
    <name evidence="3" type="ORF">F0562_012364</name>
</gene>
<feature type="signal peptide" evidence="2">
    <location>
        <begin position="1"/>
        <end position="25"/>
    </location>
</feature>
<keyword evidence="2" id="KW-0732">Signal</keyword>
<name>A0A5J4ZV20_9ASTE</name>
<feature type="compositionally biased region" description="Polar residues" evidence="1">
    <location>
        <begin position="135"/>
        <end position="161"/>
    </location>
</feature>
<dbReference type="Proteomes" id="UP000325577">
    <property type="component" value="Linkage Group LG5"/>
</dbReference>
<evidence type="ECO:0000313" key="3">
    <source>
        <dbReference type="EMBL" id="KAA8521646.1"/>
    </source>
</evidence>
<proteinExistence type="predicted"/>